<reference evidence="7 8" key="1">
    <citation type="submission" date="2019-01" db="EMBL/GenBank/DDBJ databases">
        <authorList>
            <person name="Brito A."/>
        </authorList>
    </citation>
    <scope>NUCLEOTIDE SEQUENCE [LARGE SCALE GENOMIC DNA]</scope>
    <source>
        <strain evidence="7">1</strain>
    </source>
</reference>
<dbReference type="Proteomes" id="UP000320055">
    <property type="component" value="Unassembled WGS sequence"/>
</dbReference>
<keyword evidence="4 6" id="KW-1133">Transmembrane helix</keyword>
<evidence type="ECO:0000313" key="8">
    <source>
        <dbReference type="Proteomes" id="UP000320055"/>
    </source>
</evidence>
<evidence type="ECO:0000256" key="3">
    <source>
        <dbReference type="ARBA" id="ARBA00022692"/>
    </source>
</evidence>
<feature type="transmembrane region" description="Helical" evidence="6">
    <location>
        <begin position="73"/>
        <end position="94"/>
    </location>
</feature>
<dbReference type="InterPro" id="IPR012809">
    <property type="entry name" value="ECF_CbiQ"/>
</dbReference>
<dbReference type="NCBIfam" id="TIGR02454">
    <property type="entry name" value="ECF_T_CbiQ"/>
    <property type="match status" value="1"/>
</dbReference>
<dbReference type="CDD" id="cd16914">
    <property type="entry name" value="EcfT"/>
    <property type="match status" value="1"/>
</dbReference>
<organism evidence="7 8">
    <name type="scientific">Hyella patelloides LEGE 07179</name>
    <dbReference type="NCBI Taxonomy" id="945734"/>
    <lineage>
        <taxon>Bacteria</taxon>
        <taxon>Bacillati</taxon>
        <taxon>Cyanobacteriota</taxon>
        <taxon>Cyanophyceae</taxon>
        <taxon>Pleurocapsales</taxon>
        <taxon>Hyellaceae</taxon>
        <taxon>Hyella</taxon>
    </lineage>
</organism>
<keyword evidence="2" id="KW-1003">Cell membrane</keyword>
<dbReference type="Pfam" id="PF02361">
    <property type="entry name" value="CbiQ"/>
    <property type="match status" value="1"/>
</dbReference>
<sequence length="262" mass="30095">MKLTIDRYAYLTSPIHSWQQTYKLIGLLGLIFAFSFVESLALLPILMAISAIFFILSRLPFGYLISRLRYPGWFILAVVFLLPFTVGNTTLLQWGWLSLKQEGCQTALLIVVRFFCILTLSLVLFGTAPFLDSIKALRILGLPKVIVDMTLLSYRYLEELGETLNTMQKALQLRGFNHHQLNRRYLQVLASLVGSLFVRSYERSNRIYHAMILRGYGSNYHQINLQKSASLSQFNRYNLWGTIVSLFLATSILVTEIFFLKS</sequence>
<proteinExistence type="predicted"/>
<name>A0A563VQE2_9CYAN</name>
<keyword evidence="5 6" id="KW-0472">Membrane</keyword>
<dbReference type="GO" id="GO:0043190">
    <property type="term" value="C:ATP-binding cassette (ABC) transporter complex"/>
    <property type="evidence" value="ECO:0007669"/>
    <property type="project" value="InterPro"/>
</dbReference>
<feature type="transmembrane region" description="Helical" evidence="6">
    <location>
        <begin position="21"/>
        <end position="37"/>
    </location>
</feature>
<protein>
    <submittedName>
        <fullName evidence="7">Cobalt ABC transporter, permease protein CbiQ</fullName>
    </submittedName>
</protein>
<evidence type="ECO:0000256" key="5">
    <source>
        <dbReference type="ARBA" id="ARBA00023136"/>
    </source>
</evidence>
<dbReference type="OrthoDB" id="8585740at2"/>
<evidence type="ECO:0000256" key="1">
    <source>
        <dbReference type="ARBA" id="ARBA00004651"/>
    </source>
</evidence>
<keyword evidence="3 6" id="KW-0812">Transmembrane</keyword>
<dbReference type="GO" id="GO:0006824">
    <property type="term" value="P:cobalt ion transport"/>
    <property type="evidence" value="ECO:0007669"/>
    <property type="project" value="InterPro"/>
</dbReference>
<accession>A0A563VQE2</accession>
<feature type="transmembrane region" description="Helical" evidence="6">
    <location>
        <begin position="43"/>
        <end position="61"/>
    </location>
</feature>
<dbReference type="PANTHER" id="PTHR34857">
    <property type="entry name" value="SLL0384 PROTEIN"/>
    <property type="match status" value="1"/>
</dbReference>
<dbReference type="InterPro" id="IPR051611">
    <property type="entry name" value="ECF_transporter_component"/>
</dbReference>
<feature type="transmembrane region" description="Helical" evidence="6">
    <location>
        <begin position="237"/>
        <end position="260"/>
    </location>
</feature>
<dbReference type="RefSeq" id="WP_144871842.1">
    <property type="nucleotide sequence ID" value="NZ_LR213956.1"/>
</dbReference>
<dbReference type="AlphaFoldDB" id="A0A563VQE2"/>
<dbReference type="InterPro" id="IPR003339">
    <property type="entry name" value="ABC/ECF_trnsptr_transmembrane"/>
</dbReference>
<evidence type="ECO:0000256" key="6">
    <source>
        <dbReference type="SAM" id="Phobius"/>
    </source>
</evidence>
<keyword evidence="8" id="KW-1185">Reference proteome</keyword>
<dbReference type="PANTHER" id="PTHR34857:SF2">
    <property type="entry name" value="SLL0384 PROTEIN"/>
    <property type="match status" value="1"/>
</dbReference>
<dbReference type="EMBL" id="CAACVJ010000121">
    <property type="protein sequence ID" value="VEP13599.1"/>
    <property type="molecule type" value="Genomic_DNA"/>
</dbReference>
<comment type="subcellular location">
    <subcellularLocation>
        <location evidence="1">Cell membrane</location>
        <topology evidence="1">Multi-pass membrane protein</topology>
    </subcellularLocation>
</comment>
<evidence type="ECO:0000313" key="7">
    <source>
        <dbReference type="EMBL" id="VEP13599.1"/>
    </source>
</evidence>
<feature type="transmembrane region" description="Helical" evidence="6">
    <location>
        <begin position="106"/>
        <end position="125"/>
    </location>
</feature>
<gene>
    <name evidence="7" type="ORF">H1P_2070009</name>
</gene>
<evidence type="ECO:0000256" key="2">
    <source>
        <dbReference type="ARBA" id="ARBA00022475"/>
    </source>
</evidence>
<evidence type="ECO:0000256" key="4">
    <source>
        <dbReference type="ARBA" id="ARBA00022989"/>
    </source>
</evidence>